<evidence type="ECO:0000259" key="4">
    <source>
        <dbReference type="Pfam" id="PF01833"/>
    </source>
</evidence>
<evidence type="ECO:0000256" key="3">
    <source>
        <dbReference type="SAM" id="SignalP"/>
    </source>
</evidence>
<keyword evidence="3" id="KW-0732">Signal</keyword>
<dbReference type="Pfam" id="PF01833">
    <property type="entry name" value="TIG"/>
    <property type="match status" value="1"/>
</dbReference>
<sequence>MRRLLSLGIFLMLLAGWACTEEEDATVVVATEEVVFVSGEKIRVLGRLITNQPISASDHGFQLSTSEDFSSPILVSLGIKEGPGRFIGETAGLAINQRYFVRAFASVDGVELVGETIEIQTLSPVIESYEPTFAKAGEEIIIQGRNLPDGTRVFFGNQEATVLQNLFESRLRVRIPEAAGEPLVKVRVQIQDQVLEFGQAFEYQSGKYTLLGQFPEGQRIYGNVFFDNQSGFFVGLGTRRLDAGYYQGFQRLDPQSGTWTPVSFPAESRVGAFATSNYLGGGVIEIDREVFDFKRDFWRIDGSTFTQLPNLPTNSLNSLAFELNGELFLAGGEGVGTRTVWRYSPNAQSWATQSPAPIDISNSLAWFTKGNKAYFIASDSAIWEYTPASDSWRILTFYPGSLGNGYGMAQVVGDKVYIGLYRRVEQVWELDFNTLAWKAKNFIPGLPQSINAGYFTFEGQIYILRAPEESIAGILPMELYRFDPNGI</sequence>
<name>A0A1H5SX99_9BACT</name>
<feature type="chain" id="PRO_5009284476" evidence="3">
    <location>
        <begin position="21"/>
        <end position="487"/>
    </location>
</feature>
<accession>A0A1H5SX99</accession>
<evidence type="ECO:0000313" key="6">
    <source>
        <dbReference type="Proteomes" id="UP000236736"/>
    </source>
</evidence>
<dbReference type="STRING" id="1120964.GCA_001313265_01041"/>
<dbReference type="CDD" id="cd00102">
    <property type="entry name" value="IPT"/>
    <property type="match status" value="1"/>
</dbReference>
<keyword evidence="6" id="KW-1185">Reference proteome</keyword>
<evidence type="ECO:0000256" key="1">
    <source>
        <dbReference type="ARBA" id="ARBA00022441"/>
    </source>
</evidence>
<keyword evidence="1" id="KW-0880">Kelch repeat</keyword>
<dbReference type="InterPro" id="IPR015915">
    <property type="entry name" value="Kelch-typ_b-propeller"/>
</dbReference>
<feature type="domain" description="IPT/TIG" evidence="4">
    <location>
        <begin position="124"/>
        <end position="203"/>
    </location>
</feature>
<dbReference type="Gene3D" id="2.120.10.80">
    <property type="entry name" value="Kelch-type beta propeller"/>
    <property type="match status" value="1"/>
</dbReference>
<evidence type="ECO:0000313" key="5">
    <source>
        <dbReference type="EMBL" id="SEF54558.1"/>
    </source>
</evidence>
<dbReference type="Proteomes" id="UP000236736">
    <property type="component" value="Unassembled WGS sequence"/>
</dbReference>
<dbReference type="SUPFAM" id="SSF81296">
    <property type="entry name" value="E set domains"/>
    <property type="match status" value="1"/>
</dbReference>
<proteinExistence type="predicted"/>
<evidence type="ECO:0000256" key="2">
    <source>
        <dbReference type="ARBA" id="ARBA00022737"/>
    </source>
</evidence>
<gene>
    <name evidence="5" type="ORF">SAMN03080598_00541</name>
</gene>
<protein>
    <submittedName>
        <fullName evidence="5">IPT/TIG domain-containing protein</fullName>
    </submittedName>
</protein>
<dbReference type="EMBL" id="FNVR01000002">
    <property type="protein sequence ID" value="SEF54558.1"/>
    <property type="molecule type" value="Genomic_DNA"/>
</dbReference>
<organism evidence="5 6">
    <name type="scientific">Algoriphagus boritolerans DSM 17298 = JCM 18970</name>
    <dbReference type="NCBI Taxonomy" id="1120964"/>
    <lineage>
        <taxon>Bacteria</taxon>
        <taxon>Pseudomonadati</taxon>
        <taxon>Bacteroidota</taxon>
        <taxon>Cytophagia</taxon>
        <taxon>Cytophagales</taxon>
        <taxon>Cyclobacteriaceae</taxon>
        <taxon>Algoriphagus</taxon>
    </lineage>
</organism>
<keyword evidence="2" id="KW-0677">Repeat</keyword>
<dbReference type="RefSeq" id="WP_103923265.1">
    <property type="nucleotide sequence ID" value="NZ_FNVR01000002.1"/>
</dbReference>
<dbReference type="InterPro" id="IPR014756">
    <property type="entry name" value="Ig_E-set"/>
</dbReference>
<feature type="signal peptide" evidence="3">
    <location>
        <begin position="1"/>
        <end position="20"/>
    </location>
</feature>
<dbReference type="SUPFAM" id="SSF117281">
    <property type="entry name" value="Kelch motif"/>
    <property type="match status" value="1"/>
</dbReference>
<dbReference type="AlphaFoldDB" id="A0A1H5SX99"/>
<dbReference type="Gene3D" id="2.60.40.10">
    <property type="entry name" value="Immunoglobulins"/>
    <property type="match status" value="1"/>
</dbReference>
<dbReference type="InterPro" id="IPR013783">
    <property type="entry name" value="Ig-like_fold"/>
</dbReference>
<reference evidence="6" key="1">
    <citation type="submission" date="2016-10" db="EMBL/GenBank/DDBJ databases">
        <authorList>
            <person name="Varghese N."/>
            <person name="Submissions S."/>
        </authorList>
    </citation>
    <scope>NUCLEOTIDE SEQUENCE [LARGE SCALE GENOMIC DNA]</scope>
    <source>
        <strain evidence="6">DSM 17298</strain>
    </source>
</reference>
<dbReference type="PANTHER" id="PTHR24412">
    <property type="entry name" value="KELCH PROTEIN"/>
    <property type="match status" value="1"/>
</dbReference>
<dbReference type="OrthoDB" id="103335at2"/>
<dbReference type="InterPro" id="IPR002909">
    <property type="entry name" value="IPT_dom"/>
</dbReference>
<dbReference type="PANTHER" id="PTHR24412:SF419">
    <property type="entry name" value="KELCH-LIKE PROTEIN 20"/>
    <property type="match status" value="1"/>
</dbReference>